<dbReference type="PANTHER" id="PTHR11590:SF40">
    <property type="entry name" value="HEMOCYTE PROTEIN-GLUTAMINE GAMMA-GLUTAMYLTRANSFERASE-LIKE PROTEIN"/>
    <property type="match status" value="1"/>
</dbReference>
<dbReference type="InterPro" id="IPR036985">
    <property type="entry name" value="Transglutaminase-like_sf"/>
</dbReference>
<dbReference type="InterPro" id="IPR023608">
    <property type="entry name" value="Transglutaminase_animal"/>
</dbReference>
<dbReference type="Pfam" id="PF01841">
    <property type="entry name" value="Transglut_core"/>
    <property type="match status" value="1"/>
</dbReference>
<keyword evidence="5" id="KW-0808">Transferase</keyword>
<sequence>MSRYHRFPTDSILDRAIDIHTRSVTNGISESGWNNPTRTVTFLDDEEDDTIVRSHSHGHYKRDNEDAPARSDRRGHHRSDKHVAVDFVDTLSKQNSKEHNTHKFDRVYTGGLVIRRGQHFDVILRFNKKFDPAATTVRFVFTTSENPRPGNGTHVDFILSKELKRDDWSAVIAEKQSKTEYMVTISTPANCIVSNWQLVVETISATEGQPVTSVYVHPTLIYILFNPWCKDDDVYFDNTSLLKEYVLNDSGVIFHGNYKQIGAKPWFFGQFEDGILEICLWCVQKGFNNNISKSMADPVRVSRAISQIVNSNDDNGILTGRWDSDYVDGIAPLKWNGSVRILKQHANTKKAVKYGQCFTFSGVVTTVCRALGLPCRNVTNFASAHDSDGTVTVDVYWDLERKENVEGIGKSDSVWNFHCWNDVWMRRNDLPFGNNGWQVIDATPQERSNGMFQCGPMSVAAIKSGNCELLYDGPFVFAEVNADKVNWGRDGGQWFVLSLDKSAIGHNISTKVPDGKPARPHLTDTSVIRQDITDEYKYKDESERERLAVISASRSAVVKRPVYNIGYQDVIFGGFEHRDYILIGKDFKVSLTFRNIGDQMRTLKGKIVCETVSYIGVKQDVVKEYSFSTQLAPRAEGETSLDVKLMDYLPKISEQMSMKVSAVVQIEETGHIQAFQDDFRLRKPDIQVEVLDNNMRVGHPFKCRLSFVNPLPARLANCVLTVEGPGLDAEEQFNLSNIGSHQEWAAILELTPKKPGRRQISVSLDTHQIHDISGVEEIKVYP</sequence>
<dbReference type="Proteomes" id="UP000507470">
    <property type="component" value="Unassembled WGS sequence"/>
</dbReference>
<dbReference type="InterPro" id="IPR014756">
    <property type="entry name" value="Ig_E-set"/>
</dbReference>
<dbReference type="InterPro" id="IPR001102">
    <property type="entry name" value="Transglutaminase_N"/>
</dbReference>
<evidence type="ECO:0000313" key="6">
    <source>
        <dbReference type="Proteomes" id="UP000507470"/>
    </source>
</evidence>
<dbReference type="InterPro" id="IPR008958">
    <property type="entry name" value="Transglutaminase_C"/>
</dbReference>
<feature type="compositionally biased region" description="Basic and acidic residues" evidence="3">
    <location>
        <begin position="61"/>
        <end position="72"/>
    </location>
</feature>
<dbReference type="InterPro" id="IPR038765">
    <property type="entry name" value="Papain-like_cys_pep_sf"/>
</dbReference>
<dbReference type="InterPro" id="IPR013783">
    <property type="entry name" value="Ig-like_fold"/>
</dbReference>
<dbReference type="EMBL" id="CACVKT020005542">
    <property type="protein sequence ID" value="CAC5395542.1"/>
    <property type="molecule type" value="Genomic_DNA"/>
</dbReference>
<dbReference type="SMART" id="SM00460">
    <property type="entry name" value="TGc"/>
    <property type="match status" value="1"/>
</dbReference>
<comment type="similarity">
    <text evidence="1">Belongs to the transglutaminase superfamily. Transglutaminase family.</text>
</comment>
<feature type="domain" description="Transglutaminase-like" evidence="4">
    <location>
        <begin position="349"/>
        <end position="444"/>
    </location>
</feature>
<feature type="active site" evidence="2">
    <location>
        <position position="441"/>
    </location>
</feature>
<protein>
    <submittedName>
        <fullName evidence="5">TGM1</fullName>
        <ecNumber evidence="5">2.3.2.13</ecNumber>
    </submittedName>
</protein>
<dbReference type="FunFam" id="2.60.40.10:FF:000090">
    <property type="entry name" value="Protein-glutamine gamma-glutamyltransferase 2"/>
    <property type="match status" value="1"/>
</dbReference>
<dbReference type="InterPro" id="IPR002931">
    <property type="entry name" value="Transglutaminase-like"/>
</dbReference>
<dbReference type="InterPro" id="IPR050779">
    <property type="entry name" value="Transglutaminase"/>
</dbReference>
<dbReference type="Gene3D" id="3.90.260.10">
    <property type="entry name" value="Transglutaminase-like"/>
    <property type="match status" value="1"/>
</dbReference>
<dbReference type="PANTHER" id="PTHR11590">
    <property type="entry name" value="PROTEIN-GLUTAMINE GAMMA-GLUTAMYLTRANSFERASE"/>
    <property type="match status" value="1"/>
</dbReference>
<dbReference type="AlphaFoldDB" id="A0A6J8CKD3"/>
<dbReference type="Pfam" id="PF00927">
    <property type="entry name" value="Transglut_C"/>
    <property type="match status" value="2"/>
</dbReference>
<evidence type="ECO:0000259" key="4">
    <source>
        <dbReference type="SMART" id="SM00460"/>
    </source>
</evidence>
<keyword evidence="5" id="KW-0012">Acyltransferase</keyword>
<dbReference type="OrthoDB" id="437511at2759"/>
<dbReference type="FunFam" id="3.90.260.10:FF:000002">
    <property type="entry name" value="Erythrocyte membrane protein band 4.2"/>
    <property type="match status" value="1"/>
</dbReference>
<feature type="active site" evidence="2">
    <location>
        <position position="357"/>
    </location>
</feature>
<organism evidence="5 6">
    <name type="scientific">Mytilus coruscus</name>
    <name type="common">Sea mussel</name>
    <dbReference type="NCBI Taxonomy" id="42192"/>
    <lineage>
        <taxon>Eukaryota</taxon>
        <taxon>Metazoa</taxon>
        <taxon>Spiralia</taxon>
        <taxon>Lophotrochozoa</taxon>
        <taxon>Mollusca</taxon>
        <taxon>Bivalvia</taxon>
        <taxon>Autobranchia</taxon>
        <taxon>Pteriomorphia</taxon>
        <taxon>Mytilida</taxon>
        <taxon>Mytiloidea</taxon>
        <taxon>Mytilidae</taxon>
        <taxon>Mytilinae</taxon>
        <taxon>Mytilus</taxon>
    </lineage>
</organism>
<evidence type="ECO:0000256" key="3">
    <source>
        <dbReference type="SAM" id="MobiDB-lite"/>
    </source>
</evidence>
<feature type="region of interest" description="Disordered" evidence="3">
    <location>
        <begin position="53"/>
        <end position="80"/>
    </location>
</feature>
<evidence type="ECO:0000256" key="1">
    <source>
        <dbReference type="ARBA" id="ARBA00005968"/>
    </source>
</evidence>
<accession>A0A6J8CKD3</accession>
<dbReference type="InterPro" id="IPR036238">
    <property type="entry name" value="Transglutaminase_C_sf"/>
</dbReference>
<proteinExistence type="inferred from homology"/>
<dbReference type="SUPFAM" id="SSF54001">
    <property type="entry name" value="Cysteine proteinases"/>
    <property type="match status" value="1"/>
</dbReference>
<dbReference type="SUPFAM" id="SSF49309">
    <property type="entry name" value="Transglutaminase, two C-terminal domains"/>
    <property type="match status" value="2"/>
</dbReference>
<dbReference type="Gene3D" id="2.60.40.10">
    <property type="entry name" value="Immunoglobulins"/>
    <property type="match status" value="3"/>
</dbReference>
<evidence type="ECO:0000256" key="2">
    <source>
        <dbReference type="PIRSR" id="PIRSR000459-1"/>
    </source>
</evidence>
<dbReference type="Pfam" id="PF00868">
    <property type="entry name" value="Transglut_N"/>
    <property type="match status" value="1"/>
</dbReference>
<dbReference type="GO" id="GO:0003810">
    <property type="term" value="F:protein-glutamine gamma-glutamyltransferase activity"/>
    <property type="evidence" value="ECO:0007669"/>
    <property type="project" value="UniProtKB-EC"/>
</dbReference>
<dbReference type="EC" id="2.3.2.13" evidence="5"/>
<keyword evidence="6" id="KW-1185">Reference proteome</keyword>
<dbReference type="PIRSF" id="PIRSF000459">
    <property type="entry name" value="TGM_EBP42"/>
    <property type="match status" value="1"/>
</dbReference>
<name>A0A6J8CKD3_MYTCO</name>
<evidence type="ECO:0000313" key="5">
    <source>
        <dbReference type="EMBL" id="CAC5395542.1"/>
    </source>
</evidence>
<gene>
    <name evidence="5" type="ORF">MCOR_30205</name>
</gene>
<dbReference type="SUPFAM" id="SSF81296">
    <property type="entry name" value="E set domains"/>
    <property type="match status" value="1"/>
</dbReference>
<reference evidence="5 6" key="1">
    <citation type="submission" date="2020-06" db="EMBL/GenBank/DDBJ databases">
        <authorList>
            <person name="Li R."/>
            <person name="Bekaert M."/>
        </authorList>
    </citation>
    <scope>NUCLEOTIDE SEQUENCE [LARGE SCALE GENOMIC DNA]</scope>
    <source>
        <strain evidence="6">wild</strain>
    </source>
</reference>
<feature type="active site" evidence="2">
    <location>
        <position position="418"/>
    </location>
</feature>